<dbReference type="AlphaFoldDB" id="A0A1M4WDI9"/>
<evidence type="ECO:0000313" key="2">
    <source>
        <dbReference type="Proteomes" id="UP000184236"/>
    </source>
</evidence>
<evidence type="ECO:0000313" key="1">
    <source>
        <dbReference type="EMBL" id="SHE79133.1"/>
    </source>
</evidence>
<gene>
    <name evidence="1" type="ORF">SAMN05444408_104126</name>
</gene>
<dbReference type="Proteomes" id="UP000184236">
    <property type="component" value="Unassembled WGS sequence"/>
</dbReference>
<name>A0A1M4WDI9_9FLAO</name>
<accession>A0A1M4WDI9</accession>
<dbReference type="EMBL" id="FQVO01000004">
    <property type="protein sequence ID" value="SHE79133.1"/>
    <property type="molecule type" value="Genomic_DNA"/>
</dbReference>
<keyword evidence="2" id="KW-1185">Reference proteome</keyword>
<sequence>MLLKHIKNNKADDLTITANTGVTLDGQIPGTTIIKPGKILTIMSTGANTWVTLYSN</sequence>
<reference evidence="2" key="1">
    <citation type="submission" date="2016-11" db="EMBL/GenBank/DDBJ databases">
        <authorList>
            <person name="Varghese N."/>
            <person name="Submissions S."/>
        </authorList>
    </citation>
    <scope>NUCLEOTIDE SEQUENCE [LARGE SCALE GENOMIC DNA]</scope>
    <source>
        <strain evidence="2">DSM 26898</strain>
    </source>
</reference>
<proteinExistence type="predicted"/>
<dbReference type="STRING" id="1302685.SAMN05444408_104126"/>
<organism evidence="1 2">
    <name type="scientific">Chryseobacterium takakiae</name>
    <dbReference type="NCBI Taxonomy" id="1302685"/>
    <lineage>
        <taxon>Bacteria</taxon>
        <taxon>Pseudomonadati</taxon>
        <taxon>Bacteroidota</taxon>
        <taxon>Flavobacteriia</taxon>
        <taxon>Flavobacteriales</taxon>
        <taxon>Weeksellaceae</taxon>
        <taxon>Chryseobacterium group</taxon>
        <taxon>Chryseobacterium</taxon>
    </lineage>
</organism>
<protein>
    <submittedName>
        <fullName evidence="1">Uncharacterized protein</fullName>
    </submittedName>
</protein>